<dbReference type="RefSeq" id="WP_319832061.1">
    <property type="nucleotide sequence ID" value="NZ_CP138858.1"/>
</dbReference>
<name>A0ABZ0RJA7_9BACT</name>
<dbReference type="PANTHER" id="PTHR30146:SF24">
    <property type="entry name" value="XYLOSE OPERON REGULATORY PROTEIN"/>
    <property type="match status" value="1"/>
</dbReference>
<keyword evidence="3" id="KW-0804">Transcription</keyword>
<keyword evidence="1" id="KW-0805">Transcription regulation</keyword>
<dbReference type="PANTHER" id="PTHR30146">
    <property type="entry name" value="LACI-RELATED TRANSCRIPTIONAL REPRESSOR"/>
    <property type="match status" value="1"/>
</dbReference>
<dbReference type="GO" id="GO:0003677">
    <property type="term" value="F:DNA binding"/>
    <property type="evidence" value="ECO:0007669"/>
    <property type="project" value="UniProtKB-KW"/>
</dbReference>
<evidence type="ECO:0000313" key="6">
    <source>
        <dbReference type="Proteomes" id="UP001324993"/>
    </source>
</evidence>
<evidence type="ECO:0000256" key="2">
    <source>
        <dbReference type="ARBA" id="ARBA00023125"/>
    </source>
</evidence>
<keyword evidence="2 5" id="KW-0238">DNA-binding</keyword>
<sequence length="348" mass="39816">MSNHITLRDIAKESGVSLATVSRALRDDPRTAKATKKKVKDVADRLGYRPDPALQVLIERRWHGRRMNEGMNIAYVYNGKGINAESCKIEYRRFRETAQKLGYTLIAEDLSKYPNVEKVIKRMETKGVTGVVFTVMADAPYPIDTINERFASVSVNVSSWKPECPVVMHDEFQGVERAWHRLNQLGYQRIGTLLQDYPQSYSMDQRLGAVFCRQHYVQPTKNRIPFHLHPKEAQPNDKKIRTWIERHKPQVILGDDHEELGLLQSMGYKIPEDFAFATINMWNTDLVGEIAGYFRDNVNLFERALKLINMMVRSGNTGSDQGDLIEMVKGNWVDGASLPDLNDKENSS</sequence>
<evidence type="ECO:0000259" key="4">
    <source>
        <dbReference type="PROSITE" id="PS50932"/>
    </source>
</evidence>
<reference evidence="5 6" key="1">
    <citation type="submission" date="2023-11" db="EMBL/GenBank/DDBJ databases">
        <title>Coraliomargarita sp. nov., isolated from marine algae.</title>
        <authorList>
            <person name="Lee J.K."/>
            <person name="Baek J.H."/>
            <person name="Kim J.M."/>
            <person name="Choi D.G."/>
            <person name="Jeon C.O."/>
        </authorList>
    </citation>
    <scope>NUCLEOTIDE SEQUENCE [LARGE SCALE GENOMIC DNA]</scope>
    <source>
        <strain evidence="5 6">J2-16</strain>
    </source>
</reference>
<dbReference type="CDD" id="cd01392">
    <property type="entry name" value="HTH_LacI"/>
    <property type="match status" value="1"/>
</dbReference>
<dbReference type="SUPFAM" id="SSF47413">
    <property type="entry name" value="lambda repressor-like DNA-binding domains"/>
    <property type="match status" value="1"/>
</dbReference>
<dbReference type="EMBL" id="CP138858">
    <property type="protein sequence ID" value="WPJ95168.1"/>
    <property type="molecule type" value="Genomic_DNA"/>
</dbReference>
<dbReference type="InterPro" id="IPR000843">
    <property type="entry name" value="HTH_LacI"/>
</dbReference>
<keyword evidence="6" id="KW-1185">Reference proteome</keyword>
<dbReference type="Gene3D" id="1.10.260.40">
    <property type="entry name" value="lambda repressor-like DNA-binding domains"/>
    <property type="match status" value="1"/>
</dbReference>
<evidence type="ECO:0000313" key="5">
    <source>
        <dbReference type="EMBL" id="WPJ95168.1"/>
    </source>
</evidence>
<protein>
    <submittedName>
        <fullName evidence="5">LacI family DNA-binding transcriptional regulator</fullName>
    </submittedName>
</protein>
<feature type="domain" description="HTH lacI-type" evidence="4">
    <location>
        <begin position="5"/>
        <end position="59"/>
    </location>
</feature>
<dbReference type="PROSITE" id="PS50932">
    <property type="entry name" value="HTH_LACI_2"/>
    <property type="match status" value="1"/>
</dbReference>
<evidence type="ECO:0000256" key="1">
    <source>
        <dbReference type="ARBA" id="ARBA00023015"/>
    </source>
</evidence>
<dbReference type="InterPro" id="IPR028082">
    <property type="entry name" value="Peripla_BP_I"/>
</dbReference>
<dbReference type="Gene3D" id="3.40.50.2300">
    <property type="match status" value="2"/>
</dbReference>
<accession>A0ABZ0RJA7</accession>
<dbReference type="Proteomes" id="UP001324993">
    <property type="component" value="Chromosome"/>
</dbReference>
<dbReference type="InterPro" id="IPR010982">
    <property type="entry name" value="Lambda_DNA-bd_dom_sf"/>
</dbReference>
<dbReference type="PROSITE" id="PS00356">
    <property type="entry name" value="HTH_LACI_1"/>
    <property type="match status" value="1"/>
</dbReference>
<proteinExistence type="predicted"/>
<gene>
    <name evidence="5" type="ORF">SH580_17235</name>
</gene>
<dbReference type="SUPFAM" id="SSF53822">
    <property type="entry name" value="Periplasmic binding protein-like I"/>
    <property type="match status" value="1"/>
</dbReference>
<dbReference type="Pfam" id="PF00356">
    <property type="entry name" value="LacI"/>
    <property type="match status" value="1"/>
</dbReference>
<organism evidence="5 6">
    <name type="scientific">Coraliomargarita algicola</name>
    <dbReference type="NCBI Taxonomy" id="3092156"/>
    <lineage>
        <taxon>Bacteria</taxon>
        <taxon>Pseudomonadati</taxon>
        <taxon>Verrucomicrobiota</taxon>
        <taxon>Opitutia</taxon>
        <taxon>Puniceicoccales</taxon>
        <taxon>Coraliomargaritaceae</taxon>
        <taxon>Coraliomargarita</taxon>
    </lineage>
</organism>
<dbReference type="SMART" id="SM00354">
    <property type="entry name" value="HTH_LACI"/>
    <property type="match status" value="1"/>
</dbReference>
<evidence type="ECO:0000256" key="3">
    <source>
        <dbReference type="ARBA" id="ARBA00023163"/>
    </source>
</evidence>